<dbReference type="InterPro" id="IPR003369">
    <property type="entry name" value="TatA/B/E"/>
</dbReference>
<evidence type="ECO:0000256" key="4">
    <source>
        <dbReference type="ARBA" id="ARBA00022692"/>
    </source>
</evidence>
<keyword evidence="6" id="KW-1133">Transmembrane helix</keyword>
<dbReference type="NCBIfam" id="TIGR01410">
    <property type="entry name" value="tatB"/>
    <property type="match status" value="1"/>
</dbReference>
<evidence type="ECO:0000256" key="3">
    <source>
        <dbReference type="ARBA" id="ARBA00022475"/>
    </source>
</evidence>
<dbReference type="STRING" id="871651.SAMN05421688_0387"/>
<evidence type="ECO:0000256" key="2">
    <source>
        <dbReference type="ARBA" id="ARBA00022448"/>
    </source>
</evidence>
<accession>A0A1I0V8R6</accession>
<dbReference type="OrthoDB" id="7206969at2"/>
<name>A0A1I0V8R6_9RHOB</name>
<dbReference type="GO" id="GO:0008320">
    <property type="term" value="F:protein transmembrane transporter activity"/>
    <property type="evidence" value="ECO:0007669"/>
    <property type="project" value="InterPro"/>
</dbReference>
<dbReference type="Proteomes" id="UP000198796">
    <property type="component" value="Unassembled WGS sequence"/>
</dbReference>
<protein>
    <submittedName>
        <fullName evidence="10">Sec-independent protein translocase protein TatB</fullName>
    </submittedName>
</protein>
<keyword evidence="8" id="KW-0472">Membrane</keyword>
<dbReference type="PANTHER" id="PTHR33162">
    <property type="entry name" value="SEC-INDEPENDENT PROTEIN TRANSLOCASE PROTEIN TATA, CHLOROPLASTIC"/>
    <property type="match status" value="1"/>
</dbReference>
<feature type="region of interest" description="Disordered" evidence="9">
    <location>
        <begin position="70"/>
        <end position="136"/>
    </location>
</feature>
<feature type="compositionally biased region" description="Pro residues" evidence="9">
    <location>
        <begin position="114"/>
        <end position="126"/>
    </location>
</feature>
<evidence type="ECO:0000256" key="8">
    <source>
        <dbReference type="ARBA" id="ARBA00023136"/>
    </source>
</evidence>
<dbReference type="AlphaFoldDB" id="A0A1I0V8R6"/>
<keyword evidence="4" id="KW-0812">Transmembrane</keyword>
<dbReference type="GO" id="GO:0016020">
    <property type="term" value="C:membrane"/>
    <property type="evidence" value="ECO:0007669"/>
    <property type="project" value="UniProtKB-SubCell"/>
</dbReference>
<keyword evidence="7" id="KW-0811">Translocation</keyword>
<evidence type="ECO:0000256" key="9">
    <source>
        <dbReference type="SAM" id="MobiDB-lite"/>
    </source>
</evidence>
<proteinExistence type="predicted"/>
<keyword evidence="11" id="KW-1185">Reference proteome</keyword>
<evidence type="ECO:0000256" key="1">
    <source>
        <dbReference type="ARBA" id="ARBA00004167"/>
    </source>
</evidence>
<sequence length="136" mass="13974">MFGMGWTEMLVVGVVALIVVGPKDLPVLFRNMGQFVGRARGMAREFSRAMNEAADQAGVGDIQKTIKSATNPIGSAMDGVKDAARSMTNLESDLRKGASAKPAPKPPVADAGPAPTPAPKTDPAPSAPEDKSAGDA</sequence>
<dbReference type="Gene3D" id="1.20.5.3310">
    <property type="match status" value="1"/>
</dbReference>
<keyword evidence="5" id="KW-0653">Protein transport</keyword>
<evidence type="ECO:0000313" key="11">
    <source>
        <dbReference type="Proteomes" id="UP000198796"/>
    </source>
</evidence>
<evidence type="ECO:0000256" key="5">
    <source>
        <dbReference type="ARBA" id="ARBA00022927"/>
    </source>
</evidence>
<dbReference type="EMBL" id="FOJU01000001">
    <property type="protein sequence ID" value="SFA72437.1"/>
    <property type="molecule type" value="Genomic_DNA"/>
</dbReference>
<dbReference type="InterPro" id="IPR018448">
    <property type="entry name" value="TatB"/>
</dbReference>
<feature type="compositionally biased region" description="Low complexity" evidence="9">
    <location>
        <begin position="97"/>
        <end position="113"/>
    </location>
</feature>
<keyword evidence="2" id="KW-0813">Transport</keyword>
<dbReference type="RefSeq" id="WP_092060056.1">
    <property type="nucleotide sequence ID" value="NZ_FOJU01000001.1"/>
</dbReference>
<comment type="subcellular location">
    <subcellularLocation>
        <location evidence="1">Membrane</location>
        <topology evidence="1">Single-pass membrane protein</topology>
    </subcellularLocation>
</comment>
<keyword evidence="3" id="KW-1003">Cell membrane</keyword>
<gene>
    <name evidence="10" type="ORF">SAMN05421688_0387</name>
</gene>
<organism evidence="10 11">
    <name type="scientific">Poseidonocella pacifica</name>
    <dbReference type="NCBI Taxonomy" id="871651"/>
    <lineage>
        <taxon>Bacteria</taxon>
        <taxon>Pseudomonadati</taxon>
        <taxon>Pseudomonadota</taxon>
        <taxon>Alphaproteobacteria</taxon>
        <taxon>Rhodobacterales</taxon>
        <taxon>Roseobacteraceae</taxon>
        <taxon>Poseidonocella</taxon>
    </lineage>
</organism>
<dbReference type="GO" id="GO:0043953">
    <property type="term" value="P:protein transport by the Tat complex"/>
    <property type="evidence" value="ECO:0007669"/>
    <property type="project" value="InterPro"/>
</dbReference>
<dbReference type="PRINTS" id="PR01506">
    <property type="entry name" value="TATBPROTEIN"/>
</dbReference>
<evidence type="ECO:0000256" key="6">
    <source>
        <dbReference type="ARBA" id="ARBA00022989"/>
    </source>
</evidence>
<reference evidence="10 11" key="1">
    <citation type="submission" date="2016-10" db="EMBL/GenBank/DDBJ databases">
        <authorList>
            <person name="de Groot N.N."/>
        </authorList>
    </citation>
    <scope>NUCLEOTIDE SEQUENCE [LARGE SCALE GENOMIC DNA]</scope>
    <source>
        <strain evidence="10 11">DSM 29316</strain>
    </source>
</reference>
<dbReference type="PANTHER" id="PTHR33162:SF1">
    <property type="entry name" value="SEC-INDEPENDENT PROTEIN TRANSLOCASE PROTEIN TATA, CHLOROPLASTIC"/>
    <property type="match status" value="1"/>
</dbReference>
<evidence type="ECO:0000313" key="10">
    <source>
        <dbReference type="EMBL" id="SFA72437.1"/>
    </source>
</evidence>
<evidence type="ECO:0000256" key="7">
    <source>
        <dbReference type="ARBA" id="ARBA00023010"/>
    </source>
</evidence>
<dbReference type="Pfam" id="PF02416">
    <property type="entry name" value="TatA_B_E"/>
    <property type="match status" value="1"/>
</dbReference>